<reference evidence="1 2" key="1">
    <citation type="submission" date="2019-05" db="EMBL/GenBank/DDBJ databases">
        <title>Another draft genome of Portunus trituberculatus and its Hox gene families provides insights of decapod evolution.</title>
        <authorList>
            <person name="Jeong J.-H."/>
            <person name="Song I."/>
            <person name="Kim S."/>
            <person name="Choi T."/>
            <person name="Kim D."/>
            <person name="Ryu S."/>
            <person name="Kim W."/>
        </authorList>
    </citation>
    <scope>NUCLEOTIDE SEQUENCE [LARGE SCALE GENOMIC DNA]</scope>
    <source>
        <tissue evidence="1">Muscle</tissue>
    </source>
</reference>
<sequence>MDISSSTAVARPRTLAAALCNKRHARGRYMPDHIPQPHVATPLIPYIPSPQHFTTFTAVSFLV</sequence>
<gene>
    <name evidence="1" type="ORF">E2C01_087922</name>
</gene>
<accession>A0A5B7JEM3</accession>
<protein>
    <submittedName>
        <fullName evidence="1">Uncharacterized protein</fullName>
    </submittedName>
</protein>
<dbReference type="AlphaFoldDB" id="A0A5B7JEM3"/>
<comment type="caution">
    <text evidence="1">The sequence shown here is derived from an EMBL/GenBank/DDBJ whole genome shotgun (WGS) entry which is preliminary data.</text>
</comment>
<organism evidence="1 2">
    <name type="scientific">Portunus trituberculatus</name>
    <name type="common">Swimming crab</name>
    <name type="synonym">Neptunus trituberculatus</name>
    <dbReference type="NCBI Taxonomy" id="210409"/>
    <lineage>
        <taxon>Eukaryota</taxon>
        <taxon>Metazoa</taxon>
        <taxon>Ecdysozoa</taxon>
        <taxon>Arthropoda</taxon>
        <taxon>Crustacea</taxon>
        <taxon>Multicrustacea</taxon>
        <taxon>Malacostraca</taxon>
        <taxon>Eumalacostraca</taxon>
        <taxon>Eucarida</taxon>
        <taxon>Decapoda</taxon>
        <taxon>Pleocyemata</taxon>
        <taxon>Brachyura</taxon>
        <taxon>Eubrachyura</taxon>
        <taxon>Portunoidea</taxon>
        <taxon>Portunidae</taxon>
        <taxon>Portuninae</taxon>
        <taxon>Portunus</taxon>
    </lineage>
</organism>
<dbReference type="Proteomes" id="UP000324222">
    <property type="component" value="Unassembled WGS sequence"/>
</dbReference>
<name>A0A5B7JEM3_PORTR</name>
<evidence type="ECO:0000313" key="2">
    <source>
        <dbReference type="Proteomes" id="UP000324222"/>
    </source>
</evidence>
<dbReference type="EMBL" id="VSRR010092582">
    <property type="protein sequence ID" value="MPC92813.1"/>
    <property type="molecule type" value="Genomic_DNA"/>
</dbReference>
<keyword evidence="2" id="KW-1185">Reference proteome</keyword>
<evidence type="ECO:0000313" key="1">
    <source>
        <dbReference type="EMBL" id="MPC92813.1"/>
    </source>
</evidence>
<proteinExistence type="predicted"/>